<evidence type="ECO:0000313" key="2">
    <source>
        <dbReference type="EMBL" id="CAE6442323.1"/>
    </source>
</evidence>
<name>A0A8H3AWS9_9AGAM</name>
<reference evidence="2" key="1">
    <citation type="submission" date="2021-01" db="EMBL/GenBank/DDBJ databases">
        <authorList>
            <person name="Kaushik A."/>
        </authorList>
    </citation>
    <scope>NUCLEOTIDE SEQUENCE</scope>
    <source>
        <strain evidence="2">Type strain: AG8-Rh-89/</strain>
    </source>
</reference>
<evidence type="ECO:0000313" key="3">
    <source>
        <dbReference type="Proteomes" id="UP000663850"/>
    </source>
</evidence>
<comment type="caution">
    <text evidence="2">The sequence shown here is derived from an EMBL/GenBank/DDBJ whole genome shotgun (WGS) entry which is preliminary data.</text>
</comment>
<sequence length="138" mass="15145">MLAFRPKYAQPFSFEHACQLDAPTIAEARLQNSLRILIETQKQLQDAISSEPIPDSDLQQAFRENLEVIGSQEERIVMLRKALEAQGAAIADNPHYQVQSYTVPSLATAPREATSVPAMAGVSEQTANQGDDSEGVYL</sequence>
<dbReference type="EMBL" id="CAJMWZ010001791">
    <property type="protein sequence ID" value="CAE6442323.1"/>
    <property type="molecule type" value="Genomic_DNA"/>
</dbReference>
<evidence type="ECO:0000256" key="1">
    <source>
        <dbReference type="SAM" id="MobiDB-lite"/>
    </source>
</evidence>
<dbReference type="Proteomes" id="UP000663850">
    <property type="component" value="Unassembled WGS sequence"/>
</dbReference>
<organism evidence="2 3">
    <name type="scientific">Rhizoctonia solani</name>
    <dbReference type="NCBI Taxonomy" id="456999"/>
    <lineage>
        <taxon>Eukaryota</taxon>
        <taxon>Fungi</taxon>
        <taxon>Dikarya</taxon>
        <taxon>Basidiomycota</taxon>
        <taxon>Agaricomycotina</taxon>
        <taxon>Agaricomycetes</taxon>
        <taxon>Cantharellales</taxon>
        <taxon>Ceratobasidiaceae</taxon>
        <taxon>Rhizoctonia</taxon>
    </lineage>
</organism>
<dbReference type="AlphaFoldDB" id="A0A8H3AWS9"/>
<gene>
    <name evidence="2" type="ORF">RDB_LOCUS31168</name>
</gene>
<protein>
    <submittedName>
        <fullName evidence="2">Uncharacterized protein</fullName>
    </submittedName>
</protein>
<proteinExistence type="predicted"/>
<accession>A0A8H3AWS9</accession>
<feature type="region of interest" description="Disordered" evidence="1">
    <location>
        <begin position="109"/>
        <end position="138"/>
    </location>
</feature>